<evidence type="ECO:0000313" key="2">
    <source>
        <dbReference type="EMBL" id="TWU44168.1"/>
    </source>
</evidence>
<gene>
    <name evidence="2" type="ORF">Q31b_17040</name>
</gene>
<feature type="compositionally biased region" description="Basic and acidic residues" evidence="1">
    <location>
        <begin position="9"/>
        <end position="33"/>
    </location>
</feature>
<dbReference type="EMBL" id="SJPY01000002">
    <property type="protein sequence ID" value="TWU44168.1"/>
    <property type="molecule type" value="Genomic_DNA"/>
</dbReference>
<protein>
    <submittedName>
        <fullName evidence="2">Uncharacterized protein</fullName>
    </submittedName>
</protein>
<dbReference type="Proteomes" id="UP000315471">
    <property type="component" value="Unassembled WGS sequence"/>
</dbReference>
<dbReference type="AlphaFoldDB" id="A0A5C6E5R5"/>
<comment type="caution">
    <text evidence="2">The sequence shown here is derived from an EMBL/GenBank/DDBJ whole genome shotgun (WGS) entry which is preliminary data.</text>
</comment>
<sequence>MVSGTTARTDARTHARTDGRADGRTGGRADGRTGGRTGGRADAMVKREGAPPRTRRIFPQPLQSERPEKSATKLRWLPPVRLIKMAKVRLLSQV</sequence>
<evidence type="ECO:0000256" key="1">
    <source>
        <dbReference type="SAM" id="MobiDB-lite"/>
    </source>
</evidence>
<keyword evidence="3" id="KW-1185">Reference proteome</keyword>
<reference evidence="2 3" key="1">
    <citation type="submission" date="2019-02" db="EMBL/GenBank/DDBJ databases">
        <title>Deep-cultivation of Planctomycetes and their phenomic and genomic characterization uncovers novel biology.</title>
        <authorList>
            <person name="Wiegand S."/>
            <person name="Jogler M."/>
            <person name="Boedeker C."/>
            <person name="Pinto D."/>
            <person name="Vollmers J."/>
            <person name="Rivas-Marin E."/>
            <person name="Kohn T."/>
            <person name="Peeters S.H."/>
            <person name="Heuer A."/>
            <person name="Rast P."/>
            <person name="Oberbeckmann S."/>
            <person name="Bunk B."/>
            <person name="Jeske O."/>
            <person name="Meyerdierks A."/>
            <person name="Storesund J.E."/>
            <person name="Kallscheuer N."/>
            <person name="Luecker S."/>
            <person name="Lage O.M."/>
            <person name="Pohl T."/>
            <person name="Merkel B.J."/>
            <person name="Hornburger P."/>
            <person name="Mueller R.-W."/>
            <person name="Bruemmer F."/>
            <person name="Labrenz M."/>
            <person name="Spormann A.M."/>
            <person name="Op Den Camp H."/>
            <person name="Overmann J."/>
            <person name="Amann R."/>
            <person name="Jetten M.S.M."/>
            <person name="Mascher T."/>
            <person name="Medema M.H."/>
            <person name="Devos D.P."/>
            <person name="Kaster A.-K."/>
            <person name="Ovreas L."/>
            <person name="Rohde M."/>
            <person name="Galperin M.Y."/>
            <person name="Jogler C."/>
        </authorList>
    </citation>
    <scope>NUCLEOTIDE SEQUENCE [LARGE SCALE GENOMIC DNA]</scope>
    <source>
        <strain evidence="2 3">Q31b</strain>
    </source>
</reference>
<organism evidence="2 3">
    <name type="scientific">Novipirellula aureliae</name>
    <dbReference type="NCBI Taxonomy" id="2527966"/>
    <lineage>
        <taxon>Bacteria</taxon>
        <taxon>Pseudomonadati</taxon>
        <taxon>Planctomycetota</taxon>
        <taxon>Planctomycetia</taxon>
        <taxon>Pirellulales</taxon>
        <taxon>Pirellulaceae</taxon>
        <taxon>Novipirellula</taxon>
    </lineage>
</organism>
<accession>A0A5C6E5R5</accession>
<feature type="region of interest" description="Disordered" evidence="1">
    <location>
        <begin position="1"/>
        <end position="70"/>
    </location>
</feature>
<evidence type="ECO:0000313" key="3">
    <source>
        <dbReference type="Proteomes" id="UP000315471"/>
    </source>
</evidence>
<name>A0A5C6E5R5_9BACT</name>
<proteinExistence type="predicted"/>